<dbReference type="PANTHER" id="PTHR13016">
    <property type="entry name" value="AMMECR1 HOMOLOG"/>
    <property type="match status" value="1"/>
</dbReference>
<organism evidence="2 3">
    <name type="scientific">Hyalangium minutum</name>
    <dbReference type="NCBI Taxonomy" id="394096"/>
    <lineage>
        <taxon>Bacteria</taxon>
        <taxon>Pseudomonadati</taxon>
        <taxon>Myxococcota</taxon>
        <taxon>Myxococcia</taxon>
        <taxon>Myxococcales</taxon>
        <taxon>Cystobacterineae</taxon>
        <taxon>Archangiaceae</taxon>
        <taxon>Hyalangium</taxon>
    </lineage>
</organism>
<name>A0A085WWT2_9BACT</name>
<dbReference type="Gene3D" id="3.30.1490.150">
    <property type="entry name" value="Hypothetical protein ph0010, domain 2"/>
    <property type="match status" value="1"/>
</dbReference>
<gene>
    <name evidence="2" type="ORF">DB31_0406</name>
</gene>
<reference evidence="2 3" key="1">
    <citation type="submission" date="2014-04" db="EMBL/GenBank/DDBJ databases">
        <title>Genome assembly of Hyalangium minutum DSM 14724.</title>
        <authorList>
            <person name="Sharma G."/>
            <person name="Subramanian S."/>
        </authorList>
    </citation>
    <scope>NUCLEOTIDE SEQUENCE [LARGE SCALE GENOMIC DNA]</scope>
    <source>
        <strain evidence="2 3">DSM 14724</strain>
    </source>
</reference>
<feature type="domain" description="AMMECR1" evidence="1">
    <location>
        <begin position="2"/>
        <end position="183"/>
    </location>
</feature>
<dbReference type="STRING" id="394096.DB31_0406"/>
<dbReference type="EMBL" id="JMCB01000001">
    <property type="protein sequence ID" value="KFE72145.1"/>
    <property type="molecule type" value="Genomic_DNA"/>
</dbReference>
<dbReference type="InterPro" id="IPR002733">
    <property type="entry name" value="AMMECR1_domain"/>
</dbReference>
<dbReference type="Pfam" id="PF01871">
    <property type="entry name" value="AMMECR1"/>
    <property type="match status" value="1"/>
</dbReference>
<evidence type="ECO:0000313" key="2">
    <source>
        <dbReference type="EMBL" id="KFE72145.1"/>
    </source>
</evidence>
<dbReference type="InterPro" id="IPR036071">
    <property type="entry name" value="AMMECR1_dom_sf"/>
</dbReference>
<comment type="caution">
    <text evidence="2">The sequence shown here is derived from an EMBL/GenBank/DDBJ whole genome shotgun (WGS) entry which is preliminary data.</text>
</comment>
<dbReference type="InterPro" id="IPR027485">
    <property type="entry name" value="AMMECR1_N"/>
</dbReference>
<dbReference type="Proteomes" id="UP000028725">
    <property type="component" value="Unassembled WGS sequence"/>
</dbReference>
<dbReference type="RefSeq" id="WP_044181128.1">
    <property type="nucleotide sequence ID" value="NZ_JMCB01000001.1"/>
</dbReference>
<dbReference type="PANTHER" id="PTHR13016:SF0">
    <property type="entry name" value="AMME SYNDROME CANDIDATE GENE 1 PROTEIN"/>
    <property type="match status" value="1"/>
</dbReference>
<proteinExistence type="predicted"/>
<dbReference type="NCBIfam" id="TIGR00296">
    <property type="entry name" value="TIGR00296 family protein"/>
    <property type="match status" value="1"/>
</dbReference>
<evidence type="ECO:0000313" key="3">
    <source>
        <dbReference type="Proteomes" id="UP000028725"/>
    </source>
</evidence>
<dbReference type="InterPro" id="IPR027623">
    <property type="entry name" value="AmmeMemoSam_A"/>
</dbReference>
<dbReference type="PROSITE" id="PS51112">
    <property type="entry name" value="AMMECR1"/>
    <property type="match status" value="1"/>
</dbReference>
<dbReference type="PATRIC" id="fig|394096.3.peg.403"/>
<keyword evidence="3" id="KW-1185">Reference proteome</keyword>
<accession>A0A085WWT2</accession>
<dbReference type="AlphaFoldDB" id="A0A085WWT2"/>
<dbReference type="OrthoDB" id="9782820at2"/>
<evidence type="ECO:0000259" key="1">
    <source>
        <dbReference type="PROSITE" id="PS51112"/>
    </source>
</evidence>
<protein>
    <recommendedName>
        <fullName evidence="1">AMMECR1 domain-containing protein</fullName>
    </recommendedName>
</protein>
<sequence length="183" mass="20744">MSRGLTLLALARAAVDESLEGPQVQVPQDPWLNEPGACFVTLRKDGELRGCIGSLEAHRPLAEDLIHNARGAAHRDPRFEPLQRNELNRVRFEVSLLSPLEPLEVKTEQEAIAALRPGMDGALLQWGPYRGVFIPKMWKQLPNPLEFLAFLRRKAGLSSQDWYPGTQLWRFTAEDWAEPELRN</sequence>
<dbReference type="Gene3D" id="3.30.700.20">
    <property type="entry name" value="Hypothetical protein ph0010, domain 1"/>
    <property type="match status" value="1"/>
</dbReference>
<dbReference type="NCBIfam" id="TIGR04335">
    <property type="entry name" value="AmmeMemoSam_A"/>
    <property type="match status" value="1"/>
</dbReference>
<dbReference type="InterPro" id="IPR023473">
    <property type="entry name" value="AMMECR1"/>
</dbReference>
<dbReference type="SUPFAM" id="SSF143447">
    <property type="entry name" value="AMMECR1-like"/>
    <property type="match status" value="1"/>
</dbReference>